<organism evidence="2 3">
    <name type="scientific">Pedobacter heparinus (strain ATCC 13125 / DSM 2366 / CIP 104194 / JCM 7457 / NBRC 12017 / NCIMB 9290 / NRRL B-14731 / HIM 762-3)</name>
    <dbReference type="NCBI Taxonomy" id="485917"/>
    <lineage>
        <taxon>Bacteria</taxon>
        <taxon>Pseudomonadati</taxon>
        <taxon>Bacteroidota</taxon>
        <taxon>Sphingobacteriia</taxon>
        <taxon>Sphingobacteriales</taxon>
        <taxon>Sphingobacteriaceae</taxon>
        <taxon>Pedobacter</taxon>
    </lineage>
</organism>
<gene>
    <name evidence="2" type="ordered locus">Phep_3568</name>
</gene>
<dbReference type="EMBL" id="CP001681">
    <property type="protein sequence ID" value="ACU05759.1"/>
    <property type="molecule type" value="Genomic_DNA"/>
</dbReference>
<keyword evidence="3" id="KW-1185">Reference proteome</keyword>
<evidence type="ECO:0000259" key="1">
    <source>
        <dbReference type="Pfam" id="PF00248"/>
    </source>
</evidence>
<dbReference type="eggNOG" id="COG0667">
    <property type="taxonomic scope" value="Bacteria"/>
</dbReference>
<evidence type="ECO:0000313" key="3">
    <source>
        <dbReference type="Proteomes" id="UP000000852"/>
    </source>
</evidence>
<dbReference type="AlphaFoldDB" id="C6XTI1"/>
<protein>
    <submittedName>
        <fullName evidence="2">Aldo/keto reductase</fullName>
    </submittedName>
</protein>
<evidence type="ECO:0000313" key="2">
    <source>
        <dbReference type="EMBL" id="ACU05759.1"/>
    </source>
</evidence>
<dbReference type="PANTHER" id="PTHR43312:SF1">
    <property type="entry name" value="NADP-DEPENDENT OXIDOREDUCTASE DOMAIN-CONTAINING PROTEIN"/>
    <property type="match status" value="1"/>
</dbReference>
<dbReference type="RefSeq" id="WP_015809368.1">
    <property type="nucleotide sequence ID" value="NC_013061.1"/>
</dbReference>
<accession>C6XTI1</accession>
<sequence length="313" mass="34531">MEYQELRGYKFSKLALGTVALGLDYGISNNKGKPGKSDSSDILATALSLGINTIDTARDYGDAELLIGDFLKRTANTAQVNLVTKFRIGKENLLNPDKVRAQVYDSVKSSLHFLGLERIPVCLLHKTMDEPMGQVMRVLPEIFESLKEDGLIDLAGISVNHPDEAEEFLQHPVMDAIQVPVNVFDQRIVVNGLLARMQLKKKIVFARSVFLQGLFFVPKENLKGKLAAAGPYIDKLKELALQADRSVAELAFSYVNGLEGITSIVFGAVSAKQVEENVELLRAMPIPDEVKKSINELFTDVPEVMITPGLWSN</sequence>
<dbReference type="InterPro" id="IPR053135">
    <property type="entry name" value="AKR2_Oxidoreductase"/>
</dbReference>
<dbReference type="OrthoDB" id="9773828at2"/>
<dbReference type="CDD" id="cd19097">
    <property type="entry name" value="AKR_unchar"/>
    <property type="match status" value="1"/>
</dbReference>
<dbReference type="InterPro" id="IPR036812">
    <property type="entry name" value="NAD(P)_OxRdtase_dom_sf"/>
</dbReference>
<name>C6XTI1_PEDHD</name>
<proteinExistence type="predicted"/>
<feature type="domain" description="NADP-dependent oxidoreductase" evidence="1">
    <location>
        <begin position="13"/>
        <end position="297"/>
    </location>
</feature>
<dbReference type="KEGG" id="phe:Phep_3568"/>
<dbReference type="InterPro" id="IPR023210">
    <property type="entry name" value="NADP_OxRdtase_dom"/>
</dbReference>
<dbReference type="HOGENOM" id="CLU_023205_11_0_10"/>
<dbReference type="PANTHER" id="PTHR43312">
    <property type="entry name" value="D-THREO-ALDOSE 1-DEHYDROGENASE"/>
    <property type="match status" value="1"/>
</dbReference>
<dbReference type="SUPFAM" id="SSF51430">
    <property type="entry name" value="NAD(P)-linked oxidoreductase"/>
    <property type="match status" value="1"/>
</dbReference>
<dbReference type="Proteomes" id="UP000000852">
    <property type="component" value="Chromosome"/>
</dbReference>
<reference evidence="2 3" key="1">
    <citation type="journal article" date="2009" name="Stand. Genomic Sci.">
        <title>Complete genome sequence of Pedobacter heparinus type strain (HIM 762-3).</title>
        <authorList>
            <person name="Han C."/>
            <person name="Spring S."/>
            <person name="Lapidus A."/>
            <person name="Del Rio T.G."/>
            <person name="Tice H."/>
            <person name="Copeland A."/>
            <person name="Cheng J.F."/>
            <person name="Lucas S."/>
            <person name="Chen F."/>
            <person name="Nolan M."/>
            <person name="Bruce D."/>
            <person name="Goodwin L."/>
            <person name="Pitluck S."/>
            <person name="Ivanova N."/>
            <person name="Mavromatis K."/>
            <person name="Mikhailova N."/>
            <person name="Pati A."/>
            <person name="Chen A."/>
            <person name="Palaniappan K."/>
            <person name="Land M."/>
            <person name="Hauser L."/>
            <person name="Chang Y.J."/>
            <person name="Jeffries C.C."/>
            <person name="Saunders E."/>
            <person name="Chertkov O."/>
            <person name="Brettin T."/>
            <person name="Goker M."/>
            <person name="Rohde M."/>
            <person name="Bristow J."/>
            <person name="Eisen J.A."/>
            <person name="Markowitz V."/>
            <person name="Hugenholtz P."/>
            <person name="Kyrpides N.C."/>
            <person name="Klenk H.P."/>
            <person name="Detter J.C."/>
        </authorList>
    </citation>
    <scope>NUCLEOTIDE SEQUENCE [LARGE SCALE GENOMIC DNA]</scope>
    <source>
        <strain evidence="3">ATCC 13125 / DSM 2366 / CIP 104194 / JCM 7457 / NBRC 12017 / NCIMB 9290 / NRRL B-14731 / HIM 762-3</strain>
    </source>
</reference>
<dbReference type="STRING" id="485917.Phep_3568"/>
<dbReference type="Pfam" id="PF00248">
    <property type="entry name" value="Aldo_ket_red"/>
    <property type="match status" value="1"/>
</dbReference>
<dbReference type="Gene3D" id="3.20.20.100">
    <property type="entry name" value="NADP-dependent oxidoreductase domain"/>
    <property type="match status" value="1"/>
</dbReference>